<comment type="caution">
    <text evidence="7">The sequence shown here is derived from an EMBL/GenBank/DDBJ whole genome shotgun (WGS) entry which is preliminary data.</text>
</comment>
<dbReference type="Proteomes" id="UP001516400">
    <property type="component" value="Unassembled WGS sequence"/>
</dbReference>
<evidence type="ECO:0000259" key="6">
    <source>
        <dbReference type="PROSITE" id="PS50850"/>
    </source>
</evidence>
<protein>
    <recommendedName>
        <fullName evidence="6">Major facilitator superfamily (MFS) profile domain-containing protein</fullName>
    </recommendedName>
</protein>
<feature type="transmembrane region" description="Helical" evidence="5">
    <location>
        <begin position="454"/>
        <end position="475"/>
    </location>
</feature>
<gene>
    <name evidence="7" type="ORF">HHI36_014377</name>
</gene>
<feature type="transmembrane region" description="Helical" evidence="5">
    <location>
        <begin position="164"/>
        <end position="181"/>
    </location>
</feature>
<dbReference type="Gene3D" id="1.20.1250.20">
    <property type="entry name" value="MFS general substrate transporter like domains"/>
    <property type="match status" value="1"/>
</dbReference>
<keyword evidence="2 5" id="KW-0812">Transmembrane</keyword>
<feature type="transmembrane region" description="Helical" evidence="5">
    <location>
        <begin position="26"/>
        <end position="45"/>
    </location>
</feature>
<dbReference type="PANTHER" id="PTHR24064">
    <property type="entry name" value="SOLUTE CARRIER FAMILY 22 MEMBER"/>
    <property type="match status" value="1"/>
</dbReference>
<evidence type="ECO:0000256" key="1">
    <source>
        <dbReference type="ARBA" id="ARBA00004141"/>
    </source>
</evidence>
<evidence type="ECO:0000256" key="3">
    <source>
        <dbReference type="ARBA" id="ARBA00022989"/>
    </source>
</evidence>
<dbReference type="AlphaFoldDB" id="A0ABD2N2U3"/>
<keyword evidence="4 5" id="KW-0472">Membrane</keyword>
<reference evidence="7 8" key="1">
    <citation type="journal article" date="2021" name="BMC Biol.">
        <title>Horizontally acquired antibacterial genes associated with adaptive radiation of ladybird beetles.</title>
        <authorList>
            <person name="Li H.S."/>
            <person name="Tang X.F."/>
            <person name="Huang Y.H."/>
            <person name="Xu Z.Y."/>
            <person name="Chen M.L."/>
            <person name="Du X.Y."/>
            <person name="Qiu B.Y."/>
            <person name="Chen P.T."/>
            <person name="Zhang W."/>
            <person name="Slipinski A."/>
            <person name="Escalona H.E."/>
            <person name="Waterhouse R.M."/>
            <person name="Zwick A."/>
            <person name="Pang H."/>
        </authorList>
    </citation>
    <scope>NUCLEOTIDE SEQUENCE [LARGE SCALE GENOMIC DNA]</scope>
    <source>
        <strain evidence="7">SYSU2018</strain>
    </source>
</reference>
<feature type="transmembrane region" description="Helical" evidence="5">
    <location>
        <begin position="187"/>
        <end position="210"/>
    </location>
</feature>
<name>A0ABD2N2U3_9CUCU</name>
<evidence type="ECO:0000256" key="2">
    <source>
        <dbReference type="ARBA" id="ARBA00022692"/>
    </source>
</evidence>
<evidence type="ECO:0000313" key="8">
    <source>
        <dbReference type="Proteomes" id="UP001516400"/>
    </source>
</evidence>
<dbReference type="EMBL" id="JABFTP020000062">
    <property type="protein sequence ID" value="KAL3272918.1"/>
    <property type="molecule type" value="Genomic_DNA"/>
</dbReference>
<dbReference type="Pfam" id="PF00083">
    <property type="entry name" value="Sugar_tr"/>
    <property type="match status" value="1"/>
</dbReference>
<feature type="transmembrane region" description="Helical" evidence="5">
    <location>
        <begin position="332"/>
        <end position="353"/>
    </location>
</feature>
<dbReference type="SUPFAM" id="SSF103473">
    <property type="entry name" value="MFS general substrate transporter"/>
    <property type="match status" value="1"/>
</dbReference>
<feature type="domain" description="Major facilitator superfamily (MFS) profile" evidence="6">
    <location>
        <begin position="32"/>
        <end position="506"/>
    </location>
</feature>
<keyword evidence="3 5" id="KW-1133">Transmembrane helix</keyword>
<dbReference type="InterPro" id="IPR005828">
    <property type="entry name" value="MFS_sugar_transport-like"/>
</dbReference>
<evidence type="ECO:0000313" key="7">
    <source>
        <dbReference type="EMBL" id="KAL3272918.1"/>
    </source>
</evidence>
<comment type="subcellular location">
    <subcellularLocation>
        <location evidence="1">Membrane</location>
        <topology evidence="1">Multi-pass membrane protein</topology>
    </subcellularLocation>
</comment>
<proteinExistence type="predicted"/>
<feature type="transmembrane region" description="Helical" evidence="5">
    <location>
        <begin position="222"/>
        <end position="241"/>
    </location>
</feature>
<dbReference type="InterPro" id="IPR020846">
    <property type="entry name" value="MFS_dom"/>
</dbReference>
<evidence type="ECO:0000256" key="4">
    <source>
        <dbReference type="ARBA" id="ARBA00023136"/>
    </source>
</evidence>
<evidence type="ECO:0000256" key="5">
    <source>
        <dbReference type="SAM" id="Phobius"/>
    </source>
</evidence>
<feature type="transmembrane region" description="Helical" evidence="5">
    <location>
        <begin position="247"/>
        <end position="268"/>
    </location>
</feature>
<feature type="transmembrane region" description="Helical" evidence="5">
    <location>
        <begin position="417"/>
        <end position="442"/>
    </location>
</feature>
<keyword evidence="8" id="KW-1185">Reference proteome</keyword>
<dbReference type="InterPro" id="IPR036259">
    <property type="entry name" value="MFS_trans_sf"/>
</dbReference>
<organism evidence="7 8">
    <name type="scientific">Cryptolaemus montrouzieri</name>
    <dbReference type="NCBI Taxonomy" id="559131"/>
    <lineage>
        <taxon>Eukaryota</taxon>
        <taxon>Metazoa</taxon>
        <taxon>Ecdysozoa</taxon>
        <taxon>Arthropoda</taxon>
        <taxon>Hexapoda</taxon>
        <taxon>Insecta</taxon>
        <taxon>Pterygota</taxon>
        <taxon>Neoptera</taxon>
        <taxon>Endopterygota</taxon>
        <taxon>Coleoptera</taxon>
        <taxon>Polyphaga</taxon>
        <taxon>Cucujiformia</taxon>
        <taxon>Coccinelloidea</taxon>
        <taxon>Coccinellidae</taxon>
        <taxon>Scymninae</taxon>
        <taxon>Scymnini</taxon>
        <taxon>Cryptolaemus</taxon>
    </lineage>
</organism>
<dbReference type="GO" id="GO:0016020">
    <property type="term" value="C:membrane"/>
    <property type="evidence" value="ECO:0007669"/>
    <property type="project" value="UniProtKB-SubCell"/>
</dbReference>
<feature type="transmembrane region" description="Helical" evidence="5">
    <location>
        <begin position="390"/>
        <end position="411"/>
    </location>
</feature>
<sequence>MLEHKQYDFDYFLEKVGNDGIYQKRFSILFVCIYSALATAIYYSINISLAVPNHWCKVPGREGTNFTLQEWKELTIPWKKDSLGNKEFSQCQMYSRNNTQEIIECQYGWEYDNTWFTRTLSSQYDWVCGRSSYVTDAFTFLTIGDVVGSFAFGQLGDLYGRRPIFLISTLCVVVGRILDLFTPDYWLLMILFLIGNMPSISVYQCPVVILMEISEKEKTSTITISNQVFYAIGYGIMPLVFWVCPDWVSFSLILTVPFVIYLFLYTYMVESPRWLLDRGKPELCLREMIKIAKINGRNPPQSMMYHLKHIKPEVESTYGVMSLFSTWALAKITLLLLIQGSAHMIIYVLLYLNLNNLEGNPFMNYFWQAIGEIPGHLLGKVLCDKIGRKWSRVLGFLIVISMNILLAHYVMVRNSEVIVSFSLFTLKMSLALILYSMNVAIIEMYPTALRQTGAALNYTTGCLSSLACPFFVYLATDYGKGFPYAILAGFSFLGFFTSLFLPETLHQDLPETVKDVDEFLKNQPLFFLPRRRKSVFFSPVKQNEELLKYRDTNHSV</sequence>
<feature type="transmembrane region" description="Helical" evidence="5">
    <location>
        <begin position="481"/>
        <end position="501"/>
    </location>
</feature>
<accession>A0ABD2N2U3</accession>
<dbReference type="PROSITE" id="PS50850">
    <property type="entry name" value="MFS"/>
    <property type="match status" value="1"/>
</dbReference>